<evidence type="ECO:0000256" key="1">
    <source>
        <dbReference type="ARBA" id="ARBA00004141"/>
    </source>
</evidence>
<accession>A0A9N8DIQ7</accession>
<feature type="transmembrane region" description="Helical" evidence="7">
    <location>
        <begin position="150"/>
        <end position="173"/>
    </location>
</feature>
<feature type="transmembrane region" description="Helical" evidence="7">
    <location>
        <begin position="269"/>
        <end position="288"/>
    </location>
</feature>
<evidence type="ECO:0000256" key="5">
    <source>
        <dbReference type="SAM" id="Coils"/>
    </source>
</evidence>
<evidence type="ECO:0000256" key="7">
    <source>
        <dbReference type="SAM" id="Phobius"/>
    </source>
</evidence>
<dbReference type="OrthoDB" id="45894at2759"/>
<gene>
    <name evidence="9" type="ORF">SEMRO_174_G076720.1</name>
</gene>
<comment type="caution">
    <text evidence="9">The sequence shown here is derived from an EMBL/GenBank/DDBJ whole genome shotgun (WGS) entry which is preliminary data.</text>
</comment>
<comment type="subcellular location">
    <subcellularLocation>
        <location evidence="1">Membrane</location>
        <topology evidence="1">Multi-pass membrane protein</topology>
    </subcellularLocation>
</comment>
<keyword evidence="10" id="KW-1185">Reference proteome</keyword>
<feature type="transmembrane region" description="Helical" evidence="7">
    <location>
        <begin position="300"/>
        <end position="317"/>
    </location>
</feature>
<dbReference type="PANTHER" id="PTHR10037:SF62">
    <property type="entry name" value="SODIUM CHANNEL PROTEIN 60E"/>
    <property type="match status" value="1"/>
</dbReference>
<feature type="domain" description="Ion transport" evidence="8">
    <location>
        <begin position="150"/>
        <end position="362"/>
    </location>
</feature>
<organism evidence="9 10">
    <name type="scientific">Seminavis robusta</name>
    <dbReference type="NCBI Taxonomy" id="568900"/>
    <lineage>
        <taxon>Eukaryota</taxon>
        <taxon>Sar</taxon>
        <taxon>Stramenopiles</taxon>
        <taxon>Ochrophyta</taxon>
        <taxon>Bacillariophyta</taxon>
        <taxon>Bacillariophyceae</taxon>
        <taxon>Bacillariophycidae</taxon>
        <taxon>Naviculales</taxon>
        <taxon>Naviculaceae</taxon>
        <taxon>Seminavis</taxon>
    </lineage>
</organism>
<evidence type="ECO:0000256" key="6">
    <source>
        <dbReference type="SAM" id="MobiDB-lite"/>
    </source>
</evidence>
<feature type="coiled-coil region" evidence="5">
    <location>
        <begin position="375"/>
        <end position="402"/>
    </location>
</feature>
<feature type="compositionally biased region" description="Low complexity" evidence="6">
    <location>
        <begin position="92"/>
        <end position="115"/>
    </location>
</feature>
<dbReference type="GO" id="GO:0001518">
    <property type="term" value="C:voltage-gated sodium channel complex"/>
    <property type="evidence" value="ECO:0007669"/>
    <property type="project" value="TreeGrafter"/>
</dbReference>
<dbReference type="GO" id="GO:0005248">
    <property type="term" value="F:voltage-gated sodium channel activity"/>
    <property type="evidence" value="ECO:0007669"/>
    <property type="project" value="TreeGrafter"/>
</dbReference>
<protein>
    <submittedName>
        <fullName evidence="9">T-type calcium channel subunit alpha-1H</fullName>
    </submittedName>
</protein>
<sequence length="430" mass="48814">MTVSHQQESPAEESASSSSKVTSISKRMEQEMVVDKDKVSAKEDDSGITSNTSTNGETMISTNGEAAPSAKEQIADTAAIPSVAEQTDSLEQEAQQQSSSPHNNTSSSSSSSQQHEGSDDEHDEEFHSKFLTWYNPIRYRCGLIVNDERFQFFIVFLIMLNALLMGLATYDFVEKNPKVQKAFELTDTIFLIVFTIECALQLGYHGYQVFYDGWLTFDLVVVLMSWSLDQVQVFRAVRIFRAFRLVARLSVLKDLVNAIVAVLPRIGSIMMLFSLVLYVYAVLCTILFGTHQYGEDNVDYFGRLDYALFTLFQFVTLENWGEISREVMAIYPWAAHIFLSFLMVSSFILYSLVVAVVCDAVAVVEHPDIALKKFEDRMIKEKKETKNRVKRLRDHLGDLSQQQMEMLTATQNRLMALDTFRKDAEESRVL</sequence>
<keyword evidence="3 7" id="KW-1133">Transmembrane helix</keyword>
<reference evidence="9" key="1">
    <citation type="submission" date="2020-06" db="EMBL/GenBank/DDBJ databases">
        <authorList>
            <consortium name="Plant Systems Biology data submission"/>
        </authorList>
    </citation>
    <scope>NUCLEOTIDE SEQUENCE</scope>
    <source>
        <strain evidence="9">D6</strain>
    </source>
</reference>
<dbReference type="InterPro" id="IPR005821">
    <property type="entry name" value="Ion_trans_dom"/>
</dbReference>
<keyword evidence="5" id="KW-0175">Coiled coil</keyword>
<dbReference type="Proteomes" id="UP001153069">
    <property type="component" value="Unassembled WGS sequence"/>
</dbReference>
<name>A0A9N8DIQ7_9STRA</name>
<feature type="compositionally biased region" description="Polar residues" evidence="6">
    <location>
        <begin position="47"/>
        <end position="64"/>
    </location>
</feature>
<feature type="compositionally biased region" description="Basic and acidic residues" evidence="6">
    <location>
        <begin position="26"/>
        <end position="45"/>
    </location>
</feature>
<dbReference type="Gene3D" id="1.20.120.350">
    <property type="entry name" value="Voltage-gated potassium channels. Chain C"/>
    <property type="match status" value="1"/>
</dbReference>
<dbReference type="InterPro" id="IPR027359">
    <property type="entry name" value="Volt_channel_dom_sf"/>
</dbReference>
<feature type="transmembrane region" description="Helical" evidence="7">
    <location>
        <begin position="337"/>
        <end position="364"/>
    </location>
</feature>
<keyword evidence="4 7" id="KW-0472">Membrane</keyword>
<proteinExistence type="predicted"/>
<feature type="transmembrane region" description="Helical" evidence="7">
    <location>
        <begin position="185"/>
        <end position="207"/>
    </location>
</feature>
<evidence type="ECO:0000256" key="4">
    <source>
        <dbReference type="ARBA" id="ARBA00023136"/>
    </source>
</evidence>
<feature type="compositionally biased region" description="Low complexity" evidence="6">
    <location>
        <begin position="1"/>
        <end position="25"/>
    </location>
</feature>
<dbReference type="Pfam" id="PF00520">
    <property type="entry name" value="Ion_trans"/>
    <property type="match status" value="1"/>
</dbReference>
<evidence type="ECO:0000313" key="10">
    <source>
        <dbReference type="Proteomes" id="UP001153069"/>
    </source>
</evidence>
<dbReference type="InterPro" id="IPR043203">
    <property type="entry name" value="VGCC_Ca_Na"/>
</dbReference>
<dbReference type="EMBL" id="CAICTM010000173">
    <property type="protein sequence ID" value="CAB9503718.1"/>
    <property type="molecule type" value="Genomic_DNA"/>
</dbReference>
<dbReference type="SUPFAM" id="SSF81324">
    <property type="entry name" value="Voltage-gated potassium channels"/>
    <property type="match status" value="1"/>
</dbReference>
<evidence type="ECO:0000256" key="2">
    <source>
        <dbReference type="ARBA" id="ARBA00022692"/>
    </source>
</evidence>
<evidence type="ECO:0000256" key="3">
    <source>
        <dbReference type="ARBA" id="ARBA00022989"/>
    </source>
</evidence>
<dbReference type="Gene3D" id="1.10.287.70">
    <property type="match status" value="1"/>
</dbReference>
<dbReference type="PANTHER" id="PTHR10037">
    <property type="entry name" value="VOLTAGE-GATED CATION CHANNEL CALCIUM AND SODIUM"/>
    <property type="match status" value="1"/>
</dbReference>
<keyword evidence="2 7" id="KW-0812">Transmembrane</keyword>
<evidence type="ECO:0000313" key="9">
    <source>
        <dbReference type="EMBL" id="CAB9503718.1"/>
    </source>
</evidence>
<dbReference type="AlphaFoldDB" id="A0A9N8DIQ7"/>
<feature type="region of interest" description="Disordered" evidence="6">
    <location>
        <begin position="1"/>
        <end position="122"/>
    </location>
</feature>
<evidence type="ECO:0000259" key="8">
    <source>
        <dbReference type="Pfam" id="PF00520"/>
    </source>
</evidence>